<dbReference type="InterPro" id="IPR044750">
    <property type="entry name" value="C2_SRC2/BAP"/>
</dbReference>
<name>A0A200QUJ4_MACCD</name>
<accession>A0A200QUJ4</accession>
<reference evidence="2 3" key="1">
    <citation type="journal article" date="2017" name="Mol. Plant">
        <title>The Genome of Medicinal Plant Macleaya cordata Provides New Insights into Benzylisoquinoline Alkaloids Metabolism.</title>
        <authorList>
            <person name="Liu X."/>
            <person name="Liu Y."/>
            <person name="Huang P."/>
            <person name="Ma Y."/>
            <person name="Qing Z."/>
            <person name="Tang Q."/>
            <person name="Cao H."/>
            <person name="Cheng P."/>
            <person name="Zheng Y."/>
            <person name="Yuan Z."/>
            <person name="Zhou Y."/>
            <person name="Liu J."/>
            <person name="Tang Z."/>
            <person name="Zhuo Y."/>
            <person name="Zhang Y."/>
            <person name="Yu L."/>
            <person name="Huang J."/>
            <person name="Yang P."/>
            <person name="Peng Q."/>
            <person name="Zhang J."/>
            <person name="Jiang W."/>
            <person name="Zhang Z."/>
            <person name="Lin K."/>
            <person name="Ro D.K."/>
            <person name="Chen X."/>
            <person name="Xiong X."/>
            <person name="Shang Y."/>
            <person name="Huang S."/>
            <person name="Zeng J."/>
        </authorList>
    </citation>
    <scope>NUCLEOTIDE SEQUENCE [LARGE SCALE GENOMIC DNA]</scope>
    <source>
        <strain evidence="3">cv. BLH2017</strain>
        <tissue evidence="2">Root</tissue>
    </source>
</reference>
<dbReference type="CDD" id="cd04051">
    <property type="entry name" value="C2_SRC2_like"/>
    <property type="match status" value="1"/>
</dbReference>
<dbReference type="InParanoid" id="A0A200QUJ4"/>
<proteinExistence type="predicted"/>
<dbReference type="EMBL" id="MVGT01001064">
    <property type="protein sequence ID" value="OVA14133.1"/>
    <property type="molecule type" value="Genomic_DNA"/>
</dbReference>
<dbReference type="SUPFAM" id="SSF49562">
    <property type="entry name" value="C2 domain (Calcium/lipid-binding domain, CaLB)"/>
    <property type="match status" value="1"/>
</dbReference>
<dbReference type="Proteomes" id="UP000195402">
    <property type="component" value="Unassembled WGS sequence"/>
</dbReference>
<comment type="caution">
    <text evidence="2">The sequence shown here is derived from an EMBL/GenBank/DDBJ whole genome shotgun (WGS) entry which is preliminary data.</text>
</comment>
<organism evidence="2 3">
    <name type="scientific">Macleaya cordata</name>
    <name type="common">Five-seeded plume-poppy</name>
    <name type="synonym">Bocconia cordata</name>
    <dbReference type="NCBI Taxonomy" id="56857"/>
    <lineage>
        <taxon>Eukaryota</taxon>
        <taxon>Viridiplantae</taxon>
        <taxon>Streptophyta</taxon>
        <taxon>Embryophyta</taxon>
        <taxon>Tracheophyta</taxon>
        <taxon>Spermatophyta</taxon>
        <taxon>Magnoliopsida</taxon>
        <taxon>Ranunculales</taxon>
        <taxon>Papaveraceae</taxon>
        <taxon>Papaveroideae</taxon>
        <taxon>Macleaya</taxon>
    </lineage>
</organism>
<evidence type="ECO:0000313" key="3">
    <source>
        <dbReference type="Proteomes" id="UP000195402"/>
    </source>
</evidence>
<dbReference type="OrthoDB" id="884464at2759"/>
<dbReference type="GO" id="GO:0006952">
    <property type="term" value="P:defense response"/>
    <property type="evidence" value="ECO:0007669"/>
    <property type="project" value="InterPro"/>
</dbReference>
<evidence type="ECO:0000259" key="1">
    <source>
        <dbReference type="PROSITE" id="PS50004"/>
    </source>
</evidence>
<dbReference type="AlphaFoldDB" id="A0A200QUJ4"/>
<dbReference type="Pfam" id="PF00168">
    <property type="entry name" value="C2"/>
    <property type="match status" value="1"/>
</dbReference>
<evidence type="ECO:0000313" key="2">
    <source>
        <dbReference type="EMBL" id="OVA14133.1"/>
    </source>
</evidence>
<dbReference type="PANTHER" id="PTHR32246:SF17">
    <property type="entry name" value="BON1-ASSOCIATED PROTEIN 2"/>
    <property type="match status" value="1"/>
</dbReference>
<dbReference type="PANTHER" id="PTHR32246">
    <property type="entry name" value="INGRESSION PROTEIN FIC1"/>
    <property type="match status" value="1"/>
</dbReference>
<feature type="domain" description="C2" evidence="1">
    <location>
        <begin position="1"/>
        <end position="109"/>
    </location>
</feature>
<gene>
    <name evidence="2" type="ORF">BVC80_1787g223</name>
</gene>
<dbReference type="OMA" id="KAVNGQM"/>
<dbReference type="STRING" id="56857.A0A200QUJ4"/>
<dbReference type="InterPro" id="IPR000008">
    <property type="entry name" value="C2_dom"/>
</dbReference>
<dbReference type="PROSITE" id="PS50004">
    <property type="entry name" value="C2"/>
    <property type="match status" value="1"/>
</dbReference>
<dbReference type="FunCoup" id="A0A200QUJ4">
    <property type="interactions" value="173"/>
</dbReference>
<dbReference type="Gene3D" id="2.60.40.150">
    <property type="entry name" value="C2 domain"/>
    <property type="match status" value="1"/>
</dbReference>
<keyword evidence="3" id="KW-1185">Reference proteome</keyword>
<dbReference type="SMART" id="SM00239">
    <property type="entry name" value="C2"/>
    <property type="match status" value="1"/>
</dbReference>
<dbReference type="InterPro" id="IPR035892">
    <property type="entry name" value="C2_domain_sf"/>
</dbReference>
<protein>
    <submittedName>
        <fullName evidence="2">C2 calcium-dependent membrane targeting</fullName>
    </submittedName>
</protein>
<sequence length="166" mass="18844">MDKRTPRVLEVTVISAEDLRINDRSIKKNAFVVVQTDYSINYRNTCIDTEGGSYPSWNEKLELPLYHNVRFIRVEVQCKTGSSARMIGEAKIPISDFIGDYIPPHYVHFLSYRLRQRDGERNGIVNLSVRVKVPLYRTFLPSGVQAANENYDGIAVGIPVSYGCTV</sequence>